<evidence type="ECO:0000313" key="2">
    <source>
        <dbReference type="EMBL" id="KAK2157794.1"/>
    </source>
</evidence>
<proteinExistence type="predicted"/>
<dbReference type="AlphaFoldDB" id="A0AAD9N899"/>
<keyword evidence="3" id="KW-1185">Reference proteome</keyword>
<accession>A0AAD9N899</accession>
<organism evidence="2 3">
    <name type="scientific">Paralvinella palmiformis</name>
    <dbReference type="NCBI Taxonomy" id="53620"/>
    <lineage>
        <taxon>Eukaryota</taxon>
        <taxon>Metazoa</taxon>
        <taxon>Spiralia</taxon>
        <taxon>Lophotrochozoa</taxon>
        <taxon>Annelida</taxon>
        <taxon>Polychaeta</taxon>
        <taxon>Sedentaria</taxon>
        <taxon>Canalipalpata</taxon>
        <taxon>Terebellida</taxon>
        <taxon>Terebelliformia</taxon>
        <taxon>Alvinellidae</taxon>
        <taxon>Paralvinella</taxon>
    </lineage>
</organism>
<evidence type="ECO:0000313" key="3">
    <source>
        <dbReference type="Proteomes" id="UP001208570"/>
    </source>
</evidence>
<dbReference type="Pfam" id="PF24748">
    <property type="entry name" value="Galaxin_repeat"/>
    <property type="match status" value="2"/>
</dbReference>
<dbReference type="InterPro" id="IPR056601">
    <property type="entry name" value="Galaxin_dom"/>
</dbReference>
<gene>
    <name evidence="2" type="ORF">LSH36_184g02005</name>
</gene>
<protein>
    <recommendedName>
        <fullName evidence="1">Galaxin-like repeats domain-containing protein</fullName>
    </recommendedName>
</protein>
<feature type="domain" description="Galaxin-like repeats" evidence="1">
    <location>
        <begin position="364"/>
        <end position="473"/>
    </location>
</feature>
<dbReference type="PANTHER" id="PTHR34490:SF1">
    <property type="entry name" value="GALAXIN-LIKE"/>
    <property type="match status" value="1"/>
</dbReference>
<sequence length="612" mass="68628">MHELYLIVINVMLHYIPSNHSLTEAVVEESMGVNVDEVAVNKDDDNKVQRMLYFTKNKRIRQRITVMFKAMPLEYPLPRKIGLNNYFILDWKAPKPLALAKRHLPTFDGYVFTGWICCDGVMHVTTGNTSIVRCCGSRTYNSTIQLCCAGSDPADASVHNVSDPSLYGCCGLNVYAKSTQYCDELTTTVMYNIRRHRKSRSLTCTEGGCCDGKYVAFGKEDLTPNSDVFGCGCCGKVAYNVLTEECCSPEMESIARKGEICCNGKAVSARGGMVCCGGEAINLHNKRCCHKYGRKGRLLKESPYSLATEQCCGGEVVNGSVPCCNQKWPMNPKRQVCCPYHGPQNKTNHLQDACCEDQWTSFVQPYNSKTEVCIQNEVAKRDTMCEDGMALCGTTCYHPDTAICCSDVRVYSKLTDGDKCCGGEAYFTWSQSCCNGHLYNTSLLKCCCNGKIPYDPFTEKCLERKKRPTSCKVVGCPAHISSKGQLLKIKEHLLTNKWLVAKARSVVKPKLGDDFIQFLAVIVSSKEKKNIRIKVLRGCSPTIGKHKVVFLLRSEKVRRHKTLLIATQGDYILKRKGFYQRAKKCINLLLKGRPPRKNNECKTLFKRKIDIF</sequence>
<dbReference type="EMBL" id="JAODUP010000184">
    <property type="protein sequence ID" value="KAK2157794.1"/>
    <property type="molecule type" value="Genomic_DNA"/>
</dbReference>
<dbReference type="PANTHER" id="PTHR34490">
    <property type="entry name" value="PROTEIN CBG12054-RELATED"/>
    <property type="match status" value="1"/>
</dbReference>
<name>A0AAD9N899_9ANNE</name>
<evidence type="ECO:0000259" key="1">
    <source>
        <dbReference type="Pfam" id="PF24748"/>
    </source>
</evidence>
<reference evidence="2" key="1">
    <citation type="journal article" date="2023" name="Mol. Biol. Evol.">
        <title>Third-Generation Sequencing Reveals the Adaptive Role of the Epigenome in Three Deep-Sea Polychaetes.</title>
        <authorList>
            <person name="Perez M."/>
            <person name="Aroh O."/>
            <person name="Sun Y."/>
            <person name="Lan Y."/>
            <person name="Juniper S.K."/>
            <person name="Young C.R."/>
            <person name="Angers B."/>
            <person name="Qian P.Y."/>
        </authorList>
    </citation>
    <scope>NUCLEOTIDE SEQUENCE</scope>
    <source>
        <strain evidence="2">P08H-3</strain>
    </source>
</reference>
<dbReference type="Proteomes" id="UP001208570">
    <property type="component" value="Unassembled WGS sequence"/>
</dbReference>
<dbReference type="InterPro" id="IPR055284">
    <property type="entry name" value="Galaxin-like"/>
</dbReference>
<comment type="caution">
    <text evidence="2">The sequence shown here is derived from an EMBL/GenBank/DDBJ whole genome shotgun (WGS) entry which is preliminary data.</text>
</comment>
<feature type="domain" description="Galaxin-like repeats" evidence="1">
    <location>
        <begin position="233"/>
        <end position="358"/>
    </location>
</feature>